<dbReference type="PATRIC" id="fig|1196324.3.peg.23"/>
<dbReference type="EMBL" id="AKKV01000003">
    <property type="protein sequence ID" value="EIT87458.1"/>
    <property type="molecule type" value="Genomic_DNA"/>
</dbReference>
<dbReference type="SUPFAM" id="SSF48403">
    <property type="entry name" value="Ankyrin repeat"/>
    <property type="match status" value="1"/>
</dbReference>
<dbReference type="OrthoDB" id="2930255at2"/>
<reference evidence="1 2" key="1">
    <citation type="journal article" date="2012" name="J. Bacteriol.">
        <title>Genome of Bacillus macauensis ZFHKF-1, a Long-Chain-Forming Bacterium.</title>
        <authorList>
            <person name="Cai L."/>
            <person name="Zhang T."/>
        </authorList>
    </citation>
    <scope>NUCLEOTIDE SEQUENCE [LARGE SCALE GENOMIC DNA]</scope>
    <source>
        <strain evidence="1 2">ZFHKF-1</strain>
    </source>
</reference>
<evidence type="ECO:0000313" key="2">
    <source>
        <dbReference type="Proteomes" id="UP000004080"/>
    </source>
</evidence>
<protein>
    <submittedName>
        <fullName evidence="1">Ankyrin repeat-containing protein</fullName>
    </submittedName>
</protein>
<accession>I8UKY9</accession>
<dbReference type="eggNOG" id="COG0666">
    <property type="taxonomic scope" value="Bacteria"/>
</dbReference>
<dbReference type="InterPro" id="IPR036770">
    <property type="entry name" value="Ankyrin_rpt-contain_sf"/>
</dbReference>
<dbReference type="Proteomes" id="UP000004080">
    <property type="component" value="Unassembled WGS sequence"/>
</dbReference>
<dbReference type="AlphaFoldDB" id="I8UKY9"/>
<keyword evidence="2" id="KW-1185">Reference proteome</keyword>
<dbReference type="RefSeq" id="WP_007200135.1">
    <property type="nucleotide sequence ID" value="NZ_AKKV01000003.1"/>
</dbReference>
<dbReference type="Gene3D" id="1.25.40.20">
    <property type="entry name" value="Ankyrin repeat-containing domain"/>
    <property type="match status" value="1"/>
</dbReference>
<proteinExistence type="predicted"/>
<comment type="caution">
    <text evidence="1">The sequence shown here is derived from an EMBL/GenBank/DDBJ whole genome shotgun (WGS) entry which is preliminary data.</text>
</comment>
<organism evidence="1 2">
    <name type="scientific">Fictibacillus macauensis ZFHKF-1</name>
    <dbReference type="NCBI Taxonomy" id="1196324"/>
    <lineage>
        <taxon>Bacteria</taxon>
        <taxon>Bacillati</taxon>
        <taxon>Bacillota</taxon>
        <taxon>Bacilli</taxon>
        <taxon>Bacillales</taxon>
        <taxon>Fictibacillaceae</taxon>
        <taxon>Fictibacillus</taxon>
    </lineage>
</organism>
<name>I8UKY9_9BACL</name>
<dbReference type="STRING" id="1196324.A374_00120"/>
<sequence>MDIHKSDFWTVIKFGNLRKFMEKLNVENKAIEEVVNAVNENGISLLEESLISRKFDIALFLLGLDANVNIISNDGYNEWHFLAANINCIGAIDVANQLIERDVDLNLKDKKIGNSAIMSLVQEVLKERTKEGFDFILQCLEKRPNFNDENKFGYSLRKIIEERGTEDLKKVMEMMS</sequence>
<evidence type="ECO:0000313" key="1">
    <source>
        <dbReference type="EMBL" id="EIT87458.1"/>
    </source>
</evidence>
<gene>
    <name evidence="1" type="ORF">A374_00120</name>
</gene>